<evidence type="ECO:0000313" key="4">
    <source>
        <dbReference type="EMBL" id="KAJ8540288.1"/>
    </source>
</evidence>
<evidence type="ECO:0000313" key="5">
    <source>
        <dbReference type="Proteomes" id="UP001152561"/>
    </source>
</evidence>
<sequence length="457" mass="51408">MEIIILSKEKVKPSTPTPPHLRNHKLCFFDQLALGICITPIFFYKNNNLLSEINRVNIIDNYLKKSLSKTLTLFYPLAGELSSEDPTFVDCNDNGVLYVEAHVKNVQLDEFLQNPDLSQLIKFLPQNASMSSMMNYVQSLETLVSIQVTRFDCGGIAVGGVLFHTLLDGSSMSLFFNTWARFARGGDNGVDEMCLDFTSSSVMFPPENHFPEELLETKKKLFFDEGKSIVGRFVFNNKAIEAIKTKVTSEVVPNPTRVEALTTFIWKHMILATRAVRGSSSRPYMVTHSVNLRPRLDPKLPNVFGNLILLATSEYSEKMSETLEVSHLVGKVREMIENVNSENSKALEGEGVAISYILDMALNLENLLSQVDTYKFSSWCNFGLYDVDFGWGKPSMVAPFIGSIASLNKQQIILVENGKNDGIEAWILRNDEEMIELENDEEFLAYASPNPIVQYTS</sequence>
<dbReference type="InterPro" id="IPR023213">
    <property type="entry name" value="CAT-like_dom_sf"/>
</dbReference>
<protein>
    <submittedName>
        <fullName evidence="4">Uncharacterized protein</fullName>
    </submittedName>
</protein>
<organism evidence="4 5">
    <name type="scientific">Anisodus acutangulus</name>
    <dbReference type="NCBI Taxonomy" id="402998"/>
    <lineage>
        <taxon>Eukaryota</taxon>
        <taxon>Viridiplantae</taxon>
        <taxon>Streptophyta</taxon>
        <taxon>Embryophyta</taxon>
        <taxon>Tracheophyta</taxon>
        <taxon>Spermatophyta</taxon>
        <taxon>Magnoliopsida</taxon>
        <taxon>eudicotyledons</taxon>
        <taxon>Gunneridae</taxon>
        <taxon>Pentapetalae</taxon>
        <taxon>asterids</taxon>
        <taxon>lamiids</taxon>
        <taxon>Solanales</taxon>
        <taxon>Solanaceae</taxon>
        <taxon>Solanoideae</taxon>
        <taxon>Hyoscyameae</taxon>
        <taxon>Anisodus</taxon>
    </lineage>
</organism>
<evidence type="ECO:0000256" key="1">
    <source>
        <dbReference type="ARBA" id="ARBA00009861"/>
    </source>
</evidence>
<keyword evidence="2" id="KW-0808">Transferase</keyword>
<dbReference type="PANTHER" id="PTHR31623">
    <property type="entry name" value="F21J9.9"/>
    <property type="match status" value="1"/>
</dbReference>
<dbReference type="PANTHER" id="PTHR31623:SF60">
    <property type="entry name" value="VINORINE SYNTHASE-LIKE"/>
    <property type="match status" value="1"/>
</dbReference>
<dbReference type="GO" id="GO:0016746">
    <property type="term" value="F:acyltransferase activity"/>
    <property type="evidence" value="ECO:0007669"/>
    <property type="project" value="UniProtKB-KW"/>
</dbReference>
<dbReference type="Proteomes" id="UP001152561">
    <property type="component" value="Unassembled WGS sequence"/>
</dbReference>
<comment type="caution">
    <text evidence="4">The sequence shown here is derived from an EMBL/GenBank/DDBJ whole genome shotgun (WGS) entry which is preliminary data.</text>
</comment>
<dbReference type="Gene3D" id="3.30.559.10">
    <property type="entry name" value="Chloramphenicol acetyltransferase-like domain"/>
    <property type="match status" value="2"/>
</dbReference>
<keyword evidence="3" id="KW-0012">Acyltransferase</keyword>
<keyword evidence="5" id="KW-1185">Reference proteome</keyword>
<evidence type="ECO:0000256" key="3">
    <source>
        <dbReference type="ARBA" id="ARBA00023315"/>
    </source>
</evidence>
<dbReference type="OrthoDB" id="1932220at2759"/>
<name>A0A9Q1LNJ9_9SOLA</name>
<dbReference type="AlphaFoldDB" id="A0A9Q1LNJ9"/>
<gene>
    <name evidence="4" type="ORF">K7X08_030207</name>
</gene>
<dbReference type="Pfam" id="PF02458">
    <property type="entry name" value="Transferase"/>
    <property type="match status" value="1"/>
</dbReference>
<reference evidence="5" key="1">
    <citation type="journal article" date="2023" name="Proc. Natl. Acad. Sci. U.S.A.">
        <title>Genomic and structural basis for evolution of tropane alkaloid biosynthesis.</title>
        <authorList>
            <person name="Wanga Y.-J."/>
            <person name="Taina T."/>
            <person name="Yua J.-Y."/>
            <person name="Lia J."/>
            <person name="Xua B."/>
            <person name="Chenc J."/>
            <person name="D'Auriad J.C."/>
            <person name="Huanga J.-P."/>
            <person name="Huanga S.-X."/>
        </authorList>
    </citation>
    <scope>NUCLEOTIDE SEQUENCE [LARGE SCALE GENOMIC DNA]</scope>
    <source>
        <strain evidence="5">cv. KIB-2019</strain>
    </source>
</reference>
<comment type="similarity">
    <text evidence="1">Belongs to the plant acyltransferase family.</text>
</comment>
<dbReference type="EMBL" id="JAJAGQ010000016">
    <property type="protein sequence ID" value="KAJ8540288.1"/>
    <property type="molecule type" value="Genomic_DNA"/>
</dbReference>
<evidence type="ECO:0000256" key="2">
    <source>
        <dbReference type="ARBA" id="ARBA00022679"/>
    </source>
</evidence>
<proteinExistence type="inferred from homology"/>
<accession>A0A9Q1LNJ9</accession>